<evidence type="ECO:0000313" key="8">
    <source>
        <dbReference type="Proteomes" id="UP001432322"/>
    </source>
</evidence>
<feature type="transmembrane region" description="Helical" evidence="5">
    <location>
        <begin position="125"/>
        <end position="152"/>
    </location>
</feature>
<keyword evidence="4 5" id="KW-0472">Membrane</keyword>
<dbReference type="PANTHER" id="PTHR23013">
    <property type="entry name" value="SERPENTINE RECEPTOR"/>
    <property type="match status" value="1"/>
</dbReference>
<feature type="domain" description="G-protein coupled receptors family 1 profile" evidence="6">
    <location>
        <begin position="21"/>
        <end position="265"/>
    </location>
</feature>
<dbReference type="Pfam" id="PF10328">
    <property type="entry name" value="7TM_GPCR_Srx"/>
    <property type="match status" value="1"/>
</dbReference>
<dbReference type="PANTHER" id="PTHR23013:SF27">
    <property type="entry name" value="G-PROTEIN COUPLED RECEPTORS FAMILY 1 PROFILE DOMAIN-CONTAINING PROTEIN"/>
    <property type="match status" value="1"/>
</dbReference>
<dbReference type="Proteomes" id="UP001432322">
    <property type="component" value="Unassembled WGS sequence"/>
</dbReference>
<gene>
    <name evidence="7" type="ORF">PFISCL1PPCAC_8214</name>
</gene>
<dbReference type="EMBL" id="BTSY01000002">
    <property type="protein sequence ID" value="GMT16917.1"/>
    <property type="molecule type" value="Genomic_DNA"/>
</dbReference>
<proteinExistence type="predicted"/>
<organism evidence="7 8">
    <name type="scientific">Pristionchus fissidentatus</name>
    <dbReference type="NCBI Taxonomy" id="1538716"/>
    <lineage>
        <taxon>Eukaryota</taxon>
        <taxon>Metazoa</taxon>
        <taxon>Ecdysozoa</taxon>
        <taxon>Nematoda</taxon>
        <taxon>Chromadorea</taxon>
        <taxon>Rhabditida</taxon>
        <taxon>Rhabditina</taxon>
        <taxon>Diplogasteromorpha</taxon>
        <taxon>Diplogasteroidea</taxon>
        <taxon>Neodiplogasteridae</taxon>
        <taxon>Pristionchus</taxon>
    </lineage>
</organism>
<feature type="non-terminal residue" evidence="7">
    <location>
        <position position="265"/>
    </location>
</feature>
<dbReference type="GO" id="GO:0016020">
    <property type="term" value="C:membrane"/>
    <property type="evidence" value="ECO:0007669"/>
    <property type="project" value="UniProtKB-SubCell"/>
</dbReference>
<dbReference type="AlphaFoldDB" id="A0AAV5VFI9"/>
<dbReference type="InterPro" id="IPR017452">
    <property type="entry name" value="GPCR_Rhodpsn_7TM"/>
</dbReference>
<keyword evidence="8" id="KW-1185">Reference proteome</keyword>
<name>A0AAV5VFI9_9BILA</name>
<evidence type="ECO:0000259" key="6">
    <source>
        <dbReference type="PROSITE" id="PS50262"/>
    </source>
</evidence>
<feature type="non-terminal residue" evidence="7">
    <location>
        <position position="1"/>
    </location>
</feature>
<dbReference type="Gene3D" id="1.20.1070.10">
    <property type="entry name" value="Rhodopsin 7-helix transmembrane proteins"/>
    <property type="match status" value="1"/>
</dbReference>
<keyword evidence="3 5" id="KW-1133">Transmembrane helix</keyword>
<reference evidence="7" key="1">
    <citation type="submission" date="2023-10" db="EMBL/GenBank/DDBJ databases">
        <title>Genome assembly of Pristionchus species.</title>
        <authorList>
            <person name="Yoshida K."/>
            <person name="Sommer R.J."/>
        </authorList>
    </citation>
    <scope>NUCLEOTIDE SEQUENCE</scope>
    <source>
        <strain evidence="7">RS5133</strain>
    </source>
</reference>
<keyword evidence="2 5" id="KW-0812">Transmembrane</keyword>
<dbReference type="PROSITE" id="PS50262">
    <property type="entry name" value="G_PROTEIN_RECEP_F1_2"/>
    <property type="match status" value="1"/>
</dbReference>
<evidence type="ECO:0000256" key="4">
    <source>
        <dbReference type="ARBA" id="ARBA00023136"/>
    </source>
</evidence>
<evidence type="ECO:0000256" key="5">
    <source>
        <dbReference type="SAM" id="Phobius"/>
    </source>
</evidence>
<sequence length="265" mass="29982">RREDFIAGALILTIGLIGSLSNGLLLWTLSRAFKSHSFPSAFTLLCSSRCVSNIVTLFPFIAYAVPVCFIGEQYGPEILGRKFGHLTTFTYKSVVYCQLAIAFNRFIATFFTFSYDRTCGKRGVIIMLSIVWTMSALHAIPEFLPGCGYTFFYDKLSWGNVPTPCGEILSGPALFIPSFTITGICFGLNFLILFRLTSQTLRGAALGDVSKERHKRNVRNFTQSFLQELVYMFELVFLRFFVPQSRFTSLLAYTLLWEFSHTWDG</sequence>
<feature type="transmembrane region" description="Helical" evidence="5">
    <location>
        <begin position="50"/>
        <end position="73"/>
    </location>
</feature>
<evidence type="ECO:0000256" key="1">
    <source>
        <dbReference type="ARBA" id="ARBA00004370"/>
    </source>
</evidence>
<feature type="transmembrane region" description="Helical" evidence="5">
    <location>
        <begin position="93"/>
        <end position="113"/>
    </location>
</feature>
<feature type="transmembrane region" description="Helical" evidence="5">
    <location>
        <begin position="6"/>
        <end position="29"/>
    </location>
</feature>
<accession>A0AAV5VFI9</accession>
<dbReference type="InterPro" id="IPR019430">
    <property type="entry name" value="7TM_GPCR_serpentine_rcpt_Srx"/>
</dbReference>
<dbReference type="CDD" id="cd00637">
    <property type="entry name" value="7tm_classA_rhodopsin-like"/>
    <property type="match status" value="1"/>
</dbReference>
<protein>
    <recommendedName>
        <fullName evidence="6">G-protein coupled receptors family 1 profile domain-containing protein</fullName>
    </recommendedName>
</protein>
<comment type="subcellular location">
    <subcellularLocation>
        <location evidence="1">Membrane</location>
    </subcellularLocation>
</comment>
<evidence type="ECO:0000256" key="3">
    <source>
        <dbReference type="ARBA" id="ARBA00022989"/>
    </source>
</evidence>
<dbReference type="SUPFAM" id="SSF81321">
    <property type="entry name" value="Family A G protein-coupled receptor-like"/>
    <property type="match status" value="1"/>
</dbReference>
<evidence type="ECO:0000256" key="2">
    <source>
        <dbReference type="ARBA" id="ARBA00022692"/>
    </source>
</evidence>
<feature type="transmembrane region" description="Helical" evidence="5">
    <location>
        <begin position="172"/>
        <end position="194"/>
    </location>
</feature>
<evidence type="ECO:0000313" key="7">
    <source>
        <dbReference type="EMBL" id="GMT16917.1"/>
    </source>
</evidence>
<comment type="caution">
    <text evidence="7">The sequence shown here is derived from an EMBL/GenBank/DDBJ whole genome shotgun (WGS) entry which is preliminary data.</text>
</comment>